<protein>
    <submittedName>
        <fullName evidence="11">HAD-IC family P-type ATPase</fullName>
    </submittedName>
</protein>
<dbReference type="InterPro" id="IPR050510">
    <property type="entry name" value="Cation_transp_ATPase_P-type"/>
</dbReference>
<feature type="transmembrane region" description="Helical" evidence="9">
    <location>
        <begin position="69"/>
        <end position="85"/>
    </location>
</feature>
<dbReference type="Pfam" id="PF00702">
    <property type="entry name" value="Hydrolase"/>
    <property type="match status" value="1"/>
</dbReference>
<evidence type="ECO:0000256" key="8">
    <source>
        <dbReference type="ARBA" id="ARBA00023136"/>
    </source>
</evidence>
<keyword evidence="7 9" id="KW-1133">Transmembrane helix</keyword>
<dbReference type="SFLD" id="SFLDF00027">
    <property type="entry name" value="p-type_atpase"/>
    <property type="match status" value="1"/>
</dbReference>
<evidence type="ECO:0000256" key="4">
    <source>
        <dbReference type="ARBA" id="ARBA00022741"/>
    </source>
</evidence>
<dbReference type="Pfam" id="PF00122">
    <property type="entry name" value="E1-E2_ATPase"/>
    <property type="match status" value="1"/>
</dbReference>
<evidence type="ECO:0000259" key="10">
    <source>
        <dbReference type="SMART" id="SM00831"/>
    </source>
</evidence>
<dbReference type="PROSITE" id="PS00154">
    <property type="entry name" value="ATPASE_E1_E2"/>
    <property type="match status" value="1"/>
</dbReference>
<dbReference type="InterPro" id="IPR023298">
    <property type="entry name" value="ATPase_P-typ_TM_dom_sf"/>
</dbReference>
<name>A0A9X3F1N1_9BACT</name>
<dbReference type="GO" id="GO:0005391">
    <property type="term" value="F:P-type sodium:potassium-exchanging transporter activity"/>
    <property type="evidence" value="ECO:0007669"/>
    <property type="project" value="TreeGrafter"/>
</dbReference>
<dbReference type="AlphaFoldDB" id="A0A9X3F1N1"/>
<dbReference type="InterPro" id="IPR059000">
    <property type="entry name" value="ATPase_P-type_domA"/>
</dbReference>
<feature type="transmembrane region" description="Helical" evidence="9">
    <location>
        <begin position="719"/>
        <end position="741"/>
    </location>
</feature>
<comment type="caution">
    <text evidence="11">The sequence shown here is derived from an EMBL/GenBank/DDBJ whole genome shotgun (WGS) entry which is preliminary data.</text>
</comment>
<comment type="subcellular location">
    <subcellularLocation>
        <location evidence="1">Membrane</location>
        <topology evidence="1">Multi-pass membrane protein</topology>
    </subcellularLocation>
</comment>
<dbReference type="EMBL" id="JAPNKE010000002">
    <property type="protein sequence ID" value="MCY1013695.1"/>
    <property type="molecule type" value="Genomic_DNA"/>
</dbReference>
<evidence type="ECO:0000256" key="1">
    <source>
        <dbReference type="ARBA" id="ARBA00004141"/>
    </source>
</evidence>
<evidence type="ECO:0000256" key="5">
    <source>
        <dbReference type="ARBA" id="ARBA00022840"/>
    </source>
</evidence>
<dbReference type="GO" id="GO:0016887">
    <property type="term" value="F:ATP hydrolysis activity"/>
    <property type="evidence" value="ECO:0007669"/>
    <property type="project" value="InterPro"/>
</dbReference>
<dbReference type="InterPro" id="IPR036412">
    <property type="entry name" value="HAD-like_sf"/>
</dbReference>
<evidence type="ECO:0000256" key="6">
    <source>
        <dbReference type="ARBA" id="ARBA00022967"/>
    </source>
</evidence>
<feature type="transmembrane region" description="Helical" evidence="9">
    <location>
        <begin position="41"/>
        <end position="63"/>
    </location>
</feature>
<dbReference type="GO" id="GO:0036376">
    <property type="term" value="P:sodium ion export across plasma membrane"/>
    <property type="evidence" value="ECO:0007669"/>
    <property type="project" value="TreeGrafter"/>
</dbReference>
<dbReference type="PANTHER" id="PTHR43294:SF20">
    <property type="entry name" value="P-TYPE ATPASE"/>
    <property type="match status" value="1"/>
</dbReference>
<dbReference type="GO" id="GO:0006883">
    <property type="term" value="P:intracellular sodium ion homeostasis"/>
    <property type="evidence" value="ECO:0007669"/>
    <property type="project" value="TreeGrafter"/>
</dbReference>
<keyword evidence="12" id="KW-1185">Reference proteome</keyword>
<dbReference type="GO" id="GO:1990573">
    <property type="term" value="P:potassium ion import across plasma membrane"/>
    <property type="evidence" value="ECO:0007669"/>
    <property type="project" value="TreeGrafter"/>
</dbReference>
<dbReference type="PRINTS" id="PR00120">
    <property type="entry name" value="HATPASE"/>
</dbReference>
<feature type="transmembrane region" description="Helical" evidence="9">
    <location>
        <begin position="645"/>
        <end position="666"/>
    </location>
</feature>
<dbReference type="SFLD" id="SFLDG00002">
    <property type="entry name" value="C1.7:_P-type_atpase_like"/>
    <property type="match status" value="1"/>
</dbReference>
<evidence type="ECO:0000313" key="11">
    <source>
        <dbReference type="EMBL" id="MCY1013695.1"/>
    </source>
</evidence>
<dbReference type="SUPFAM" id="SSF81653">
    <property type="entry name" value="Calcium ATPase, transduction domain A"/>
    <property type="match status" value="1"/>
</dbReference>
<proteinExistence type="inferred from homology"/>
<dbReference type="Pfam" id="PF00689">
    <property type="entry name" value="Cation_ATPase_C"/>
    <property type="match status" value="1"/>
</dbReference>
<feature type="domain" description="Cation-transporting P-type ATPase N-terminal" evidence="10">
    <location>
        <begin position="1"/>
        <end position="65"/>
    </location>
</feature>
<dbReference type="GO" id="GO:1902600">
    <property type="term" value="P:proton transmembrane transport"/>
    <property type="evidence" value="ECO:0007669"/>
    <property type="project" value="TreeGrafter"/>
</dbReference>
<dbReference type="GO" id="GO:0005524">
    <property type="term" value="F:ATP binding"/>
    <property type="evidence" value="ECO:0007669"/>
    <property type="project" value="UniProtKB-KW"/>
</dbReference>
<evidence type="ECO:0000313" key="12">
    <source>
        <dbReference type="Proteomes" id="UP001150924"/>
    </source>
</evidence>
<dbReference type="Gene3D" id="2.70.150.10">
    <property type="entry name" value="Calcium-transporting ATPase, cytoplasmic transduction domain A"/>
    <property type="match status" value="1"/>
</dbReference>
<dbReference type="InterPro" id="IPR018303">
    <property type="entry name" value="ATPase_P-typ_P_site"/>
</dbReference>
<dbReference type="InterPro" id="IPR044492">
    <property type="entry name" value="P_typ_ATPase_HD_dom"/>
</dbReference>
<keyword evidence="8 9" id="KW-0472">Membrane</keyword>
<evidence type="ECO:0000256" key="9">
    <source>
        <dbReference type="SAM" id="Phobius"/>
    </source>
</evidence>
<dbReference type="Pfam" id="PF00690">
    <property type="entry name" value="Cation_ATPase_N"/>
    <property type="match status" value="1"/>
</dbReference>
<feature type="transmembrane region" description="Helical" evidence="9">
    <location>
        <begin position="235"/>
        <end position="253"/>
    </location>
</feature>
<keyword evidence="6" id="KW-1278">Translocase</keyword>
<organism evidence="11 12">
    <name type="scientific">Nannocystis pusilla</name>
    <dbReference type="NCBI Taxonomy" id="889268"/>
    <lineage>
        <taxon>Bacteria</taxon>
        <taxon>Pseudomonadati</taxon>
        <taxon>Myxococcota</taxon>
        <taxon>Polyangia</taxon>
        <taxon>Nannocystales</taxon>
        <taxon>Nannocystaceae</taxon>
        <taxon>Nannocystis</taxon>
    </lineage>
</organism>
<keyword evidence="4" id="KW-0547">Nucleotide-binding</keyword>
<dbReference type="SUPFAM" id="SSF81660">
    <property type="entry name" value="Metal cation-transporting ATPase, ATP-binding domain N"/>
    <property type="match status" value="1"/>
</dbReference>
<evidence type="ECO:0000256" key="7">
    <source>
        <dbReference type="ARBA" id="ARBA00022989"/>
    </source>
</evidence>
<sequence length="752" mass="80265">MLQTNFDLTTGLASAEAALRLARDGANELSRRARPTLLSDALAIVREPMSLLLVACGAIYLVLGDAHESIMLLAFVVFIMVITLVQERKTERALAALRDMTSPRALVIRDGRRVRIPGREVVVGDLLVLSEGDRVSADAAVFEGSHLTVDESLLTGESVAVRKATWDGAAAVSRPGGEDLPFVFAGTLVVGGTAVARVHTIGAATEIGRIGKALERSEPEQTTLQRETRRLVRRLAWIGGALSLLVVIVHGVARSSWIEGLLAGITLAMAILPNEFPVVVTIFLALGAQRLAKRRVLTRRIPAIEAIGAATVLCVDKTGTLTENRMAVRTIAANGETFDARRLEHEPLPEAFHEAVEFSILASRKDPFDPMERAFKELGEQRLAGTEHLHPDFTLVREYPLARELLAVTQVWRAPGEAALVVATKGAPEAVADLCHLDDRARARLREQVERLAADGLRVLAVARGQVRADPPAIAHDMDYEFVGLVGLADPVREQVPRAVAECHAAGIRVVMITGDYPATAAAVAAQIGLDGAGGVVTGAEVAAMPDAELQARVRDTAVFARVLPEQKLRIVAALRSAGEVVAMTGDGVNDAPALKAADIGVAMGGRGTDVAREAATIVLLDDDFASLVAGVRSGRRIVDNLRKALAYILAVHLPIVGLTLIPVFLGWPLVLLPIHIAFLHLVIDPACSVVFEAEPEEPDVMRRPPRDPRAPLFDRRSIALSLAQGAIVMVVVVAVYGLALSRGRGDADARG</sequence>
<accession>A0A9X3F1N1</accession>
<dbReference type="InterPro" id="IPR006068">
    <property type="entry name" value="ATPase_P-typ_cation-transptr_C"/>
</dbReference>
<reference evidence="11" key="1">
    <citation type="submission" date="2022-11" db="EMBL/GenBank/DDBJ databases">
        <title>Minimal conservation of predation-associated metabolite biosynthetic gene clusters underscores biosynthetic potential of Myxococcota including descriptions for ten novel species: Archangium lansinium sp. nov., Myxococcus landrumus sp. nov., Nannocystis bai.</title>
        <authorList>
            <person name="Ahearne A."/>
            <person name="Stevens C."/>
            <person name="Phillips K."/>
        </authorList>
    </citation>
    <scope>NUCLEOTIDE SEQUENCE</scope>
    <source>
        <strain evidence="11">Na p29</strain>
    </source>
</reference>
<dbReference type="GO" id="GO:0005886">
    <property type="term" value="C:plasma membrane"/>
    <property type="evidence" value="ECO:0007669"/>
    <property type="project" value="TreeGrafter"/>
</dbReference>
<dbReference type="SUPFAM" id="SSF56784">
    <property type="entry name" value="HAD-like"/>
    <property type="match status" value="1"/>
</dbReference>
<dbReference type="InterPro" id="IPR001757">
    <property type="entry name" value="P_typ_ATPase"/>
</dbReference>
<dbReference type="Gene3D" id="3.40.1110.10">
    <property type="entry name" value="Calcium-transporting ATPase, cytoplasmic domain N"/>
    <property type="match status" value="1"/>
</dbReference>
<keyword evidence="3 9" id="KW-0812">Transmembrane</keyword>
<dbReference type="GO" id="GO:0030007">
    <property type="term" value="P:intracellular potassium ion homeostasis"/>
    <property type="evidence" value="ECO:0007669"/>
    <property type="project" value="TreeGrafter"/>
</dbReference>
<dbReference type="Proteomes" id="UP001150924">
    <property type="component" value="Unassembled WGS sequence"/>
</dbReference>
<dbReference type="Gene3D" id="3.40.50.1000">
    <property type="entry name" value="HAD superfamily/HAD-like"/>
    <property type="match status" value="1"/>
</dbReference>
<dbReference type="InterPro" id="IPR008250">
    <property type="entry name" value="ATPase_P-typ_transduc_dom_A_sf"/>
</dbReference>
<keyword evidence="5" id="KW-0067">ATP-binding</keyword>
<dbReference type="Gene3D" id="1.20.1110.10">
    <property type="entry name" value="Calcium-transporting ATPase, transmembrane domain"/>
    <property type="match status" value="1"/>
</dbReference>
<feature type="transmembrane region" description="Helical" evidence="9">
    <location>
        <begin position="265"/>
        <end position="286"/>
    </location>
</feature>
<evidence type="ECO:0000256" key="3">
    <source>
        <dbReference type="ARBA" id="ARBA00022692"/>
    </source>
</evidence>
<dbReference type="InterPro" id="IPR023214">
    <property type="entry name" value="HAD_sf"/>
</dbReference>
<dbReference type="NCBIfam" id="TIGR01494">
    <property type="entry name" value="ATPase_P-type"/>
    <property type="match status" value="2"/>
</dbReference>
<dbReference type="InterPro" id="IPR023299">
    <property type="entry name" value="ATPase_P-typ_cyto_dom_N"/>
</dbReference>
<dbReference type="SMART" id="SM00831">
    <property type="entry name" value="Cation_ATPase_N"/>
    <property type="match status" value="1"/>
</dbReference>
<dbReference type="PANTHER" id="PTHR43294">
    <property type="entry name" value="SODIUM/POTASSIUM-TRANSPORTING ATPASE SUBUNIT ALPHA"/>
    <property type="match status" value="1"/>
</dbReference>
<dbReference type="PRINTS" id="PR00119">
    <property type="entry name" value="CATATPASE"/>
</dbReference>
<evidence type="ECO:0000256" key="2">
    <source>
        <dbReference type="ARBA" id="ARBA00005675"/>
    </source>
</evidence>
<dbReference type="SUPFAM" id="SSF81665">
    <property type="entry name" value="Calcium ATPase, transmembrane domain M"/>
    <property type="match status" value="1"/>
</dbReference>
<dbReference type="InterPro" id="IPR004014">
    <property type="entry name" value="ATPase_P-typ_cation-transptr_N"/>
</dbReference>
<comment type="similarity">
    <text evidence="2">Belongs to the cation transport ATPase (P-type) (TC 3.A.3) family. Type IIA subfamily.</text>
</comment>
<dbReference type="RefSeq" id="WP_267777790.1">
    <property type="nucleotide sequence ID" value="NZ_JAPNKE010000002.1"/>
</dbReference>
<gene>
    <name evidence="11" type="ORF">OV079_50845</name>
</gene>
<dbReference type="SFLD" id="SFLDS00003">
    <property type="entry name" value="Haloacid_Dehalogenase"/>
    <property type="match status" value="1"/>
</dbReference>